<dbReference type="AlphaFoldDB" id="A0A3M7INK9"/>
<feature type="compositionally biased region" description="Low complexity" evidence="1">
    <location>
        <begin position="1010"/>
        <end position="1021"/>
    </location>
</feature>
<accession>A0A3M7INK9</accession>
<dbReference type="Proteomes" id="UP000281677">
    <property type="component" value="Unassembled WGS sequence"/>
</dbReference>
<evidence type="ECO:0000256" key="1">
    <source>
        <dbReference type="SAM" id="MobiDB-lite"/>
    </source>
</evidence>
<dbReference type="GO" id="GO:0051225">
    <property type="term" value="P:spindle assembly"/>
    <property type="evidence" value="ECO:0007669"/>
    <property type="project" value="InterPro"/>
</dbReference>
<proteinExistence type="predicted"/>
<feature type="compositionally biased region" description="Pro residues" evidence="1">
    <location>
        <begin position="627"/>
        <end position="641"/>
    </location>
</feature>
<reference evidence="3 4" key="1">
    <citation type="journal article" date="2018" name="BMC Genomics">
        <title>Genomic evidence for intraspecific hybridization in a clonal and extremely halotolerant yeast.</title>
        <authorList>
            <person name="Gostincar C."/>
            <person name="Stajich J.E."/>
            <person name="Zupancic J."/>
            <person name="Zalar P."/>
            <person name="Gunde-Cimerman N."/>
        </authorList>
    </citation>
    <scope>NUCLEOTIDE SEQUENCE [LARGE SCALE GENOMIC DNA]</scope>
    <source>
        <strain evidence="3 4">EXF-120</strain>
    </source>
</reference>
<dbReference type="GO" id="GO:0008017">
    <property type="term" value="F:microtubule binding"/>
    <property type="evidence" value="ECO:0007669"/>
    <property type="project" value="TreeGrafter"/>
</dbReference>
<dbReference type="GO" id="GO:0070652">
    <property type="term" value="C:HAUS complex"/>
    <property type="evidence" value="ECO:0007669"/>
    <property type="project" value="InterPro"/>
</dbReference>
<comment type="caution">
    <text evidence="3">The sequence shown here is derived from an EMBL/GenBank/DDBJ whole genome shotgun (WGS) entry which is preliminary data.</text>
</comment>
<dbReference type="Pfam" id="PF14661">
    <property type="entry name" value="HAUS6_N"/>
    <property type="match status" value="1"/>
</dbReference>
<evidence type="ECO:0000313" key="3">
    <source>
        <dbReference type="EMBL" id="RMZ27075.1"/>
    </source>
</evidence>
<feature type="domain" description="HAUS augmin-like complex subunit 6 N-terminal" evidence="2">
    <location>
        <begin position="292"/>
        <end position="506"/>
    </location>
</feature>
<dbReference type="OrthoDB" id="5575722at2759"/>
<feature type="compositionally biased region" description="Basic and acidic residues" evidence="1">
    <location>
        <begin position="891"/>
        <end position="913"/>
    </location>
</feature>
<feature type="compositionally biased region" description="Low complexity" evidence="1">
    <location>
        <begin position="732"/>
        <end position="747"/>
    </location>
</feature>
<dbReference type="EMBL" id="QWIT01000265">
    <property type="protein sequence ID" value="RMZ27075.1"/>
    <property type="molecule type" value="Genomic_DNA"/>
</dbReference>
<evidence type="ECO:0000313" key="4">
    <source>
        <dbReference type="Proteomes" id="UP000281677"/>
    </source>
</evidence>
<protein>
    <recommendedName>
        <fullName evidence="2">HAUS augmin-like complex subunit 6 N-terminal domain-containing protein</fullName>
    </recommendedName>
</protein>
<dbReference type="GO" id="GO:1990498">
    <property type="term" value="C:mitotic spindle microtubule"/>
    <property type="evidence" value="ECO:0007669"/>
    <property type="project" value="TreeGrafter"/>
</dbReference>
<feature type="region of interest" description="Disordered" evidence="1">
    <location>
        <begin position="1105"/>
        <end position="1129"/>
    </location>
</feature>
<evidence type="ECO:0000259" key="2">
    <source>
        <dbReference type="Pfam" id="PF14661"/>
    </source>
</evidence>
<dbReference type="PANTHER" id="PTHR16151">
    <property type="entry name" value="HAUS AUGMIN-LIKE COMPLEX SUBUNIT 6"/>
    <property type="match status" value="1"/>
</dbReference>
<dbReference type="PANTHER" id="PTHR16151:SF2">
    <property type="entry name" value="HAUS AUGMIN-LIKE COMPLEX SUBUNIT 6"/>
    <property type="match status" value="1"/>
</dbReference>
<feature type="region of interest" description="Disordered" evidence="1">
    <location>
        <begin position="660"/>
        <end position="698"/>
    </location>
</feature>
<dbReference type="InterPro" id="IPR028163">
    <property type="entry name" value="HAUS_6_N"/>
</dbReference>
<feature type="region of interest" description="Disordered" evidence="1">
    <location>
        <begin position="711"/>
        <end position="1088"/>
    </location>
</feature>
<organism evidence="3 4">
    <name type="scientific">Hortaea werneckii</name>
    <name type="common">Black yeast</name>
    <name type="synonym">Cladosporium werneckii</name>
    <dbReference type="NCBI Taxonomy" id="91943"/>
    <lineage>
        <taxon>Eukaryota</taxon>
        <taxon>Fungi</taxon>
        <taxon>Dikarya</taxon>
        <taxon>Ascomycota</taxon>
        <taxon>Pezizomycotina</taxon>
        <taxon>Dothideomycetes</taxon>
        <taxon>Dothideomycetidae</taxon>
        <taxon>Mycosphaerellales</taxon>
        <taxon>Teratosphaeriaceae</taxon>
        <taxon>Hortaea</taxon>
    </lineage>
</organism>
<feature type="compositionally biased region" description="Low complexity" evidence="1">
    <location>
        <begin position="777"/>
        <end position="794"/>
    </location>
</feature>
<feature type="compositionally biased region" description="Polar residues" evidence="1">
    <location>
        <begin position="1050"/>
        <end position="1068"/>
    </location>
</feature>
<dbReference type="VEuPathDB" id="FungiDB:BTJ68_06338"/>
<feature type="compositionally biased region" description="Polar residues" evidence="1">
    <location>
        <begin position="714"/>
        <end position="728"/>
    </location>
</feature>
<name>A0A3M7INK9_HORWE</name>
<feature type="region of interest" description="Disordered" evidence="1">
    <location>
        <begin position="621"/>
        <end position="647"/>
    </location>
</feature>
<sequence>MTRHDALPVPEPPPLLQDLFRPALHLRQRDLARHATELAEIQPGAVVLASSVRPLVLDHLQQELDLIHVVHEVRLRRLTVFVFLPCGADLLPCVRIAYPGETAQQGRADVVHGFGFAAGFLGLGDAVDGRDVAYQALGHVVHEGHTRAAGEVQGAGQGRWAEERHDRHPVHVVGDTLAVVDAEAAPAFAFGRLEALEQVEEGDGSGGVGGVGVGQGGQDGVRGPLLVGGGVGGQDAGVVAGREVGLGGFLDFAGSHDWGCWWRWRWKDEWVVGESGVEQRRTQFIHSLISLFATNLRLLGLDTHPDCPALLTLHTFTNPTDSRTRIRTSEFALYHLFRLYHPATAADKLRPFYPPLEPLQSVNLRAALFRCLDTLKKNGVLGRETVLRKSMLDECQGEKFWELCLAFSALVLRKSVLEREQKGADEFGIPIAERLGTASGLRRNEKDVLTPLAIAHRVSLSRGLDERERKKQAFARLYDVLVEKEAELARRKEKVQQTASGLADQVASVEGVEQSVKKGWHWNRELQKVLINGDTSAGADAVLTRPLHKITATDRETHATDRGLLENLTYSATRQQHRVRKWQSMHESLLAKRQPTSIPATIPEEGTKVGNLRFDKHHHLSIRDGPLLPPSSPNRLPPPPSRQDSVVSRYDDILTSMREELRQRSRHNGSNLSSSRSPERQPAPSTTSTSSFSRRQSLVARKPSIQIDTAAGPLSQQQQDPHQRSASETAVPMRPSMARRASSRSRSYQQPKVEGMRYPIPLKSELFSPLKTGSAGGSSRRGSAASPSPLAAAGESMVTSPVQEREEREELGVGGDGSGSRNDVDVWQRQGFRCGEREGRVSSQSIGDAHQKIDSAVGLRIDSGSSLKPKAKIGETGSESPSNNVEEEGADAERISIPDRESKVPPLHSKRDSEEEEVRQRPPISPRRGTLADRTLVSLSGKKGSQEVPSRPSFSTSPPPGPNDLIVVETAAEEPLGPPTEASSPHPTTPAPLARHTSLSDRAQQTIAMGPPSSAAAAAGSKSLVEVDFRSEEPDLDDDDQLAQEASRLPRTTTAATAGQETDASNSGRKTRRDLTPRENLFSPDADMDSVFKARPRVAVSPVGVDPFREAGDEEEEEVGLGISPLGGR</sequence>
<gene>
    <name evidence="3" type="ORF">D0859_08848</name>
</gene>
<dbReference type="InterPro" id="IPR026797">
    <property type="entry name" value="HAUS_6"/>
</dbReference>